<dbReference type="Proteomes" id="UP000696573">
    <property type="component" value="Unassembled WGS sequence"/>
</dbReference>
<dbReference type="EMBL" id="CABFNQ020000492">
    <property type="protein sequence ID" value="CAH0017114.1"/>
    <property type="molecule type" value="Genomic_DNA"/>
</dbReference>
<comment type="caution">
    <text evidence="1">The sequence shown here is derived from an EMBL/GenBank/DDBJ whole genome shotgun (WGS) entry which is preliminary data.</text>
</comment>
<dbReference type="OrthoDB" id="202203at2759"/>
<accession>A0A9N9V0W1</accession>
<evidence type="ECO:0000313" key="2">
    <source>
        <dbReference type="Proteomes" id="UP000696573"/>
    </source>
</evidence>
<gene>
    <name evidence="1" type="ORF">CRHIZ90672A_00014891</name>
</gene>
<proteinExistence type="predicted"/>
<reference evidence="1" key="1">
    <citation type="submission" date="2021-10" db="EMBL/GenBank/DDBJ databases">
        <authorList>
            <person name="Piombo E."/>
        </authorList>
    </citation>
    <scope>NUCLEOTIDE SEQUENCE</scope>
</reference>
<keyword evidence="2" id="KW-1185">Reference proteome</keyword>
<dbReference type="AlphaFoldDB" id="A0A9N9V0W1"/>
<organism evidence="1 2">
    <name type="scientific">Clonostachys rhizophaga</name>
    <dbReference type="NCBI Taxonomy" id="160324"/>
    <lineage>
        <taxon>Eukaryota</taxon>
        <taxon>Fungi</taxon>
        <taxon>Dikarya</taxon>
        <taxon>Ascomycota</taxon>
        <taxon>Pezizomycotina</taxon>
        <taxon>Sordariomycetes</taxon>
        <taxon>Hypocreomycetidae</taxon>
        <taxon>Hypocreales</taxon>
        <taxon>Bionectriaceae</taxon>
        <taxon>Clonostachys</taxon>
    </lineage>
</organism>
<protein>
    <submittedName>
        <fullName evidence="1">Uncharacterized protein</fullName>
    </submittedName>
</protein>
<evidence type="ECO:0000313" key="1">
    <source>
        <dbReference type="EMBL" id="CAH0017114.1"/>
    </source>
</evidence>
<name>A0A9N9V0W1_9HYPO</name>
<sequence length="90" mass="9900">MAGVPLSHHLLKHSPASVCLRVVLLSPNDEMLWTYATVRADPEAHRAMISPNAADRPQRIIECNTIIIATGSSCKDDMPFKNLSDTETTK</sequence>